<evidence type="ECO:0000256" key="1">
    <source>
        <dbReference type="ARBA" id="ARBA00009254"/>
    </source>
</evidence>
<feature type="coiled-coil region" evidence="6">
    <location>
        <begin position="4"/>
        <end position="31"/>
    </location>
</feature>
<accession>A0A3T0D4P2</accession>
<dbReference type="Pfam" id="PF00831">
    <property type="entry name" value="Ribosomal_L29"/>
    <property type="match status" value="1"/>
</dbReference>
<dbReference type="SUPFAM" id="SSF46561">
    <property type="entry name" value="Ribosomal protein L29 (L29p)"/>
    <property type="match status" value="1"/>
</dbReference>
<evidence type="ECO:0000256" key="5">
    <source>
        <dbReference type="HAMAP-Rule" id="MF_00374"/>
    </source>
</evidence>
<dbReference type="GO" id="GO:0022625">
    <property type="term" value="C:cytosolic large ribosomal subunit"/>
    <property type="evidence" value="ECO:0007669"/>
    <property type="project" value="TreeGrafter"/>
</dbReference>
<dbReference type="Gene3D" id="1.10.287.310">
    <property type="match status" value="1"/>
</dbReference>
<dbReference type="GO" id="GO:0003735">
    <property type="term" value="F:structural constituent of ribosome"/>
    <property type="evidence" value="ECO:0007669"/>
    <property type="project" value="InterPro"/>
</dbReference>
<dbReference type="NCBIfam" id="TIGR00012">
    <property type="entry name" value="L29"/>
    <property type="match status" value="1"/>
</dbReference>
<evidence type="ECO:0000256" key="6">
    <source>
        <dbReference type="SAM" id="Coils"/>
    </source>
</evidence>
<dbReference type="AlphaFoldDB" id="A0A3T0D4P2"/>
<dbReference type="InterPro" id="IPR018254">
    <property type="entry name" value="Ribosomal_uL29_CS"/>
</dbReference>
<keyword evidence="2 5" id="KW-0689">Ribosomal protein</keyword>
<dbReference type="PANTHER" id="PTHR10916">
    <property type="entry name" value="60S RIBOSOMAL PROTEIN L35/50S RIBOSOMAL PROTEIN L29"/>
    <property type="match status" value="1"/>
</dbReference>
<name>A0A3T0D4P2_9FIRM</name>
<proteinExistence type="inferred from homology"/>
<dbReference type="CDD" id="cd00427">
    <property type="entry name" value="Ribosomal_L29_HIP"/>
    <property type="match status" value="1"/>
</dbReference>
<comment type="similarity">
    <text evidence="1 5">Belongs to the universal ribosomal protein uL29 family.</text>
</comment>
<dbReference type="GO" id="GO:0006412">
    <property type="term" value="P:translation"/>
    <property type="evidence" value="ECO:0007669"/>
    <property type="project" value="UniProtKB-UniRule"/>
</dbReference>
<keyword evidence="8" id="KW-1185">Reference proteome</keyword>
<dbReference type="Proteomes" id="UP000282930">
    <property type="component" value="Chromosome"/>
</dbReference>
<evidence type="ECO:0000256" key="3">
    <source>
        <dbReference type="ARBA" id="ARBA00023274"/>
    </source>
</evidence>
<evidence type="ECO:0000313" key="7">
    <source>
        <dbReference type="EMBL" id="AZT90007.1"/>
    </source>
</evidence>
<dbReference type="InterPro" id="IPR001854">
    <property type="entry name" value="Ribosomal_uL29"/>
</dbReference>
<protein>
    <recommendedName>
        <fullName evidence="4 5">Large ribosomal subunit protein uL29</fullName>
    </recommendedName>
</protein>
<dbReference type="EMBL" id="CP034791">
    <property type="protein sequence ID" value="AZT90007.1"/>
    <property type="molecule type" value="Genomic_DNA"/>
</dbReference>
<evidence type="ECO:0000313" key="8">
    <source>
        <dbReference type="Proteomes" id="UP000282930"/>
    </source>
</evidence>
<dbReference type="PANTHER" id="PTHR10916:SF0">
    <property type="entry name" value="LARGE RIBOSOMAL SUBUNIT PROTEIN UL29C"/>
    <property type="match status" value="1"/>
</dbReference>
<dbReference type="InterPro" id="IPR050063">
    <property type="entry name" value="Ribosomal_protein_uL29"/>
</dbReference>
<dbReference type="KEGG" id="ccha:ELD05_04695"/>
<evidence type="ECO:0000256" key="4">
    <source>
        <dbReference type="ARBA" id="ARBA00035204"/>
    </source>
</evidence>
<keyword evidence="3 5" id="KW-0687">Ribonucleoprotein</keyword>
<dbReference type="FunFam" id="1.10.287.310:FF:000001">
    <property type="entry name" value="50S ribosomal protein L29"/>
    <property type="match status" value="1"/>
</dbReference>
<dbReference type="InterPro" id="IPR036049">
    <property type="entry name" value="Ribosomal_uL29_sf"/>
</dbReference>
<dbReference type="HAMAP" id="MF_00374">
    <property type="entry name" value="Ribosomal_uL29"/>
    <property type="match status" value="1"/>
</dbReference>
<reference evidence="7 8" key="1">
    <citation type="submission" date="2018-12" db="EMBL/GenBank/DDBJ databases">
        <title>Genome sequence from the cellulolytic species, Caldicellulosiruptor changbaiensis.</title>
        <authorList>
            <person name="Blumer-Schuette S.E."/>
            <person name="Mendoza C."/>
        </authorList>
    </citation>
    <scope>NUCLEOTIDE SEQUENCE [LARGE SCALE GENOMIC DNA]</scope>
    <source>
        <strain evidence="7 8">CBS-Z</strain>
    </source>
</reference>
<dbReference type="PROSITE" id="PS00579">
    <property type="entry name" value="RIBOSOMAL_L29"/>
    <property type="match status" value="1"/>
</dbReference>
<sequence length="72" mass="8717">MKASKIREMTNQELHNELKKLKNELFNLRFQLATNQLENPMRIREVKRTIARIKTILRERELEQQKANKNAK</sequence>
<keyword evidence="6" id="KW-0175">Coiled coil</keyword>
<dbReference type="RefSeq" id="WP_127351553.1">
    <property type="nucleotide sequence ID" value="NZ_CP034791.1"/>
</dbReference>
<evidence type="ECO:0000256" key="2">
    <source>
        <dbReference type="ARBA" id="ARBA00022980"/>
    </source>
</evidence>
<organism evidence="7 8">
    <name type="scientific">Caldicellulosiruptor changbaiensis</name>
    <dbReference type="NCBI Taxonomy" id="1222016"/>
    <lineage>
        <taxon>Bacteria</taxon>
        <taxon>Bacillati</taxon>
        <taxon>Bacillota</taxon>
        <taxon>Bacillota incertae sedis</taxon>
        <taxon>Caldicellulosiruptorales</taxon>
        <taxon>Caldicellulosiruptoraceae</taxon>
        <taxon>Caldicellulosiruptor</taxon>
    </lineage>
</organism>
<gene>
    <name evidence="5" type="primary">rpmC</name>
    <name evidence="7" type="ORF">ELD05_04695</name>
</gene>